<sequence length="137" mass="15684">MWKAFDEVTEGVKGPTGGKLNMIDFGQQWSKQMGFPLVTIKSFNSSAVKISQERYMLNPRASTLQKYRSPSYGSEVGYFTTKDKIVLRSCIADQPLYLDVDQTVPIAINVDRRGYFRQNYDSAGWQKIIAQFENNHE</sequence>
<gene>
    <name evidence="1" type="ORF">ANCDUO_03258</name>
</gene>
<evidence type="ECO:0000313" key="2">
    <source>
        <dbReference type="Proteomes" id="UP000054047"/>
    </source>
</evidence>
<dbReference type="GO" id="GO:0016020">
    <property type="term" value="C:membrane"/>
    <property type="evidence" value="ECO:0007669"/>
    <property type="project" value="TreeGrafter"/>
</dbReference>
<dbReference type="GO" id="GO:0005737">
    <property type="term" value="C:cytoplasm"/>
    <property type="evidence" value="ECO:0007669"/>
    <property type="project" value="TreeGrafter"/>
</dbReference>
<dbReference type="GO" id="GO:0006508">
    <property type="term" value="P:proteolysis"/>
    <property type="evidence" value="ECO:0007669"/>
    <property type="project" value="TreeGrafter"/>
</dbReference>
<feature type="non-terminal residue" evidence="1">
    <location>
        <position position="137"/>
    </location>
</feature>
<dbReference type="GO" id="GO:0008270">
    <property type="term" value="F:zinc ion binding"/>
    <property type="evidence" value="ECO:0007669"/>
    <property type="project" value="TreeGrafter"/>
</dbReference>
<dbReference type="PANTHER" id="PTHR11533:SF301">
    <property type="entry name" value="AMINOPEPTIDASE"/>
    <property type="match status" value="1"/>
</dbReference>
<protein>
    <recommendedName>
        <fullName evidence="3">Peptidase M1 membrane alanine aminopeptidase domain-containing protein</fullName>
    </recommendedName>
</protein>
<dbReference type="InterPro" id="IPR050344">
    <property type="entry name" value="Peptidase_M1_aminopeptidases"/>
</dbReference>
<evidence type="ECO:0000313" key="1">
    <source>
        <dbReference type="EMBL" id="KIH66415.1"/>
    </source>
</evidence>
<dbReference type="GO" id="GO:0042277">
    <property type="term" value="F:peptide binding"/>
    <property type="evidence" value="ECO:0007669"/>
    <property type="project" value="TreeGrafter"/>
</dbReference>
<keyword evidence="2" id="KW-1185">Reference proteome</keyword>
<organism evidence="1 2">
    <name type="scientific">Ancylostoma duodenale</name>
    <dbReference type="NCBI Taxonomy" id="51022"/>
    <lineage>
        <taxon>Eukaryota</taxon>
        <taxon>Metazoa</taxon>
        <taxon>Ecdysozoa</taxon>
        <taxon>Nematoda</taxon>
        <taxon>Chromadorea</taxon>
        <taxon>Rhabditida</taxon>
        <taxon>Rhabditina</taxon>
        <taxon>Rhabditomorpha</taxon>
        <taxon>Strongyloidea</taxon>
        <taxon>Ancylostomatidae</taxon>
        <taxon>Ancylostomatinae</taxon>
        <taxon>Ancylostoma</taxon>
    </lineage>
</organism>
<dbReference type="Gene3D" id="2.60.40.1910">
    <property type="match status" value="1"/>
</dbReference>
<dbReference type="Proteomes" id="UP000054047">
    <property type="component" value="Unassembled WGS sequence"/>
</dbReference>
<dbReference type="GO" id="GO:0043171">
    <property type="term" value="P:peptide catabolic process"/>
    <property type="evidence" value="ECO:0007669"/>
    <property type="project" value="TreeGrafter"/>
</dbReference>
<proteinExistence type="predicted"/>
<reference evidence="1 2" key="1">
    <citation type="submission" date="2013-12" db="EMBL/GenBank/DDBJ databases">
        <title>Draft genome of the parsitic nematode Ancylostoma duodenale.</title>
        <authorList>
            <person name="Mitreva M."/>
        </authorList>
    </citation>
    <scope>NUCLEOTIDE SEQUENCE [LARGE SCALE GENOMIC DNA]</scope>
    <source>
        <strain evidence="1 2">Zhejiang</strain>
    </source>
</reference>
<accession>A0A0C2GY39</accession>
<dbReference type="PANTHER" id="PTHR11533">
    <property type="entry name" value="PROTEASE M1 ZINC METALLOPROTEASE"/>
    <property type="match status" value="1"/>
</dbReference>
<dbReference type="AlphaFoldDB" id="A0A0C2GY39"/>
<dbReference type="GO" id="GO:0070006">
    <property type="term" value="F:metalloaminopeptidase activity"/>
    <property type="evidence" value="ECO:0007669"/>
    <property type="project" value="TreeGrafter"/>
</dbReference>
<dbReference type="EMBL" id="KN727129">
    <property type="protein sequence ID" value="KIH66415.1"/>
    <property type="molecule type" value="Genomic_DNA"/>
</dbReference>
<dbReference type="GO" id="GO:0005615">
    <property type="term" value="C:extracellular space"/>
    <property type="evidence" value="ECO:0007669"/>
    <property type="project" value="TreeGrafter"/>
</dbReference>
<dbReference type="OrthoDB" id="10031169at2759"/>
<evidence type="ECO:0008006" key="3">
    <source>
        <dbReference type="Google" id="ProtNLM"/>
    </source>
</evidence>
<name>A0A0C2GY39_9BILA</name>